<dbReference type="InterPro" id="IPR029063">
    <property type="entry name" value="SAM-dependent_MTases_sf"/>
</dbReference>
<sequence length="271" mass="30582">MKKTITSAALKMDEQVATGKRTPLSTLSKVLGHDLVNELAWSCPEAELVTLFKRNISKNHLEVGVEGGYSLVKRLKANSELKVSFLDSDKDSLKAAHKNAKHLNPHLYCASLLQSWNFKNRKFDSINLNMVIQSLQGSFENRLSTIFHNARMCLAPRGKVFGSTLLGKGENGKISSLLMSMYNKKGVLNNRLDNVRQLTNVLEYYFTDVKVTTVGCVALFEATMTAGNREGYSQLVPYVARRERADIRELPVYKIDGSRRKEVKMDRRFAF</sequence>
<dbReference type="Proteomes" id="UP001333710">
    <property type="component" value="Chromosome"/>
</dbReference>
<dbReference type="Gene3D" id="3.40.50.150">
    <property type="entry name" value="Vaccinia Virus protein VP39"/>
    <property type="match status" value="1"/>
</dbReference>
<keyword evidence="2" id="KW-1185">Reference proteome</keyword>
<organism evidence="1 2">
    <name type="scientific">Planctobacterium marinum</name>
    <dbReference type="NCBI Taxonomy" id="1631968"/>
    <lineage>
        <taxon>Bacteria</taxon>
        <taxon>Pseudomonadati</taxon>
        <taxon>Pseudomonadota</taxon>
        <taxon>Gammaproteobacteria</taxon>
        <taxon>Alteromonadales</taxon>
        <taxon>Alteromonadaceae</taxon>
        <taxon>Planctobacterium</taxon>
    </lineage>
</organism>
<evidence type="ECO:0008006" key="3">
    <source>
        <dbReference type="Google" id="ProtNLM"/>
    </source>
</evidence>
<evidence type="ECO:0000313" key="2">
    <source>
        <dbReference type="Proteomes" id="UP001333710"/>
    </source>
</evidence>
<dbReference type="EMBL" id="AP027272">
    <property type="protein sequence ID" value="BDX05305.1"/>
    <property type="molecule type" value="Genomic_DNA"/>
</dbReference>
<accession>A0AA48HVG7</accession>
<protein>
    <recommendedName>
        <fullName evidence="3">Methyltransferase domain-containing protein</fullName>
    </recommendedName>
</protein>
<evidence type="ECO:0000313" key="1">
    <source>
        <dbReference type="EMBL" id="BDX05305.1"/>
    </source>
</evidence>
<gene>
    <name evidence="1" type="ORF">MACH26_08260</name>
</gene>
<dbReference type="AlphaFoldDB" id="A0AA48HVG7"/>
<dbReference type="RefSeq" id="WP_338291272.1">
    <property type="nucleotide sequence ID" value="NZ_AP027272.1"/>
</dbReference>
<reference evidence="1" key="1">
    <citation type="submission" date="2023-01" db="EMBL/GenBank/DDBJ databases">
        <title>Complete genome sequence of Planctobacterium marinum strain Dej080120_11.</title>
        <authorList>
            <person name="Ueki S."/>
            <person name="Maruyama F."/>
        </authorList>
    </citation>
    <scope>NUCLEOTIDE SEQUENCE</scope>
    <source>
        <strain evidence="1">Dej080120_11</strain>
    </source>
</reference>
<dbReference type="KEGG" id="pmaw:MACH26_08260"/>
<name>A0AA48HVG7_9ALTE</name>
<proteinExistence type="predicted"/>
<dbReference type="SUPFAM" id="SSF53335">
    <property type="entry name" value="S-adenosyl-L-methionine-dependent methyltransferases"/>
    <property type="match status" value="1"/>
</dbReference>